<dbReference type="EMBL" id="LR796147">
    <property type="protein sequence ID" value="CAB4121464.1"/>
    <property type="molecule type" value="Genomic_DNA"/>
</dbReference>
<dbReference type="Pfam" id="PF06067">
    <property type="entry name" value="DUF932"/>
    <property type="match status" value="1"/>
</dbReference>
<reference evidence="1" key="1">
    <citation type="submission" date="2020-04" db="EMBL/GenBank/DDBJ databases">
        <authorList>
            <person name="Chiriac C."/>
            <person name="Salcher M."/>
            <person name="Ghai R."/>
            <person name="Kavagutti S V."/>
        </authorList>
    </citation>
    <scope>NUCLEOTIDE SEQUENCE</scope>
</reference>
<evidence type="ECO:0000313" key="1">
    <source>
        <dbReference type="EMBL" id="CAB4121464.1"/>
    </source>
</evidence>
<accession>A0A6J5KHE4</accession>
<dbReference type="InterPro" id="IPR017686">
    <property type="entry name" value="Phg/plasmid-like_prot"/>
</dbReference>
<organism evidence="1">
    <name type="scientific">uncultured Caudovirales phage</name>
    <dbReference type="NCBI Taxonomy" id="2100421"/>
    <lineage>
        <taxon>Viruses</taxon>
        <taxon>Duplodnaviria</taxon>
        <taxon>Heunggongvirae</taxon>
        <taxon>Uroviricota</taxon>
        <taxon>Caudoviricetes</taxon>
        <taxon>Peduoviridae</taxon>
        <taxon>Maltschvirus</taxon>
        <taxon>Maltschvirus maltsch</taxon>
    </lineage>
</organism>
<protein>
    <submittedName>
        <fullName evidence="1">LGT_TIGR03299, phage/plasmid-like protein TIGR03299</fullName>
    </submittedName>
</protein>
<dbReference type="InterPro" id="IPR026325">
    <property type="entry name" value="DUF932"/>
</dbReference>
<name>A0A6J5KHE4_9CAUD</name>
<dbReference type="NCBIfam" id="TIGR03299">
    <property type="entry name" value="LGT_TIGR03299"/>
    <property type="match status" value="1"/>
</dbReference>
<gene>
    <name evidence="1" type="ORF">UFOVP11_47</name>
</gene>
<proteinExistence type="predicted"/>
<sequence>MAHELTIRADGYTEMAFVGELPWHGLGQELPEGADMATWRKAAGMDWTIEKSPVYYQDKDSVGTDFKYGFIGQNVLYRSDTKAPMSVVSDRYKPVQPAEVLDFFKDLVEESGFRLHTAGTLFGGKRLWALAETGKFGEVTKGDGVGGFLLLSTSCDKSLATTARFTSIRVVCNNTLSMATEGRKDCVSFNHSRAFDHNLMKAKLGLAVESFGAFMEMGKYLQSQKLKQAQATEFVRQLVLNPAQLHNEEYEYTKHRGFVKIMSLFTEEAKGIELVGQTKWGMLNAVTEYFDHHLPARTDDARLNNAWFDTGNTLKAKAIQMLVA</sequence>